<organism evidence="3 4">
    <name type="scientific">Nocardiopsis gilva YIM 90087</name>
    <dbReference type="NCBI Taxonomy" id="1235441"/>
    <lineage>
        <taxon>Bacteria</taxon>
        <taxon>Bacillati</taxon>
        <taxon>Actinomycetota</taxon>
        <taxon>Actinomycetes</taxon>
        <taxon>Streptosporangiales</taxon>
        <taxon>Nocardiopsidaceae</taxon>
        <taxon>Nocardiopsis</taxon>
    </lineage>
</organism>
<dbReference type="InterPro" id="IPR010982">
    <property type="entry name" value="Lambda_DNA-bd_dom_sf"/>
</dbReference>
<dbReference type="PROSITE" id="PS50943">
    <property type="entry name" value="HTH_CROC1"/>
    <property type="match status" value="1"/>
</dbReference>
<dbReference type="Pfam" id="PF01381">
    <property type="entry name" value="HTH_3"/>
    <property type="match status" value="1"/>
</dbReference>
<dbReference type="InterPro" id="IPR001387">
    <property type="entry name" value="Cro/C1-type_HTH"/>
</dbReference>
<dbReference type="EMBL" id="CP022753">
    <property type="protein sequence ID" value="ASU83854.1"/>
    <property type="molecule type" value="Genomic_DNA"/>
</dbReference>
<proteinExistence type="predicted"/>
<dbReference type="CDD" id="cd00093">
    <property type="entry name" value="HTH_XRE"/>
    <property type="match status" value="1"/>
</dbReference>
<dbReference type="GO" id="GO:0003677">
    <property type="term" value="F:DNA binding"/>
    <property type="evidence" value="ECO:0007669"/>
    <property type="project" value="InterPro"/>
</dbReference>
<dbReference type="AlphaFoldDB" id="A0A223S6W0"/>
<reference evidence="3 4" key="1">
    <citation type="submission" date="2017-08" db="EMBL/GenBank/DDBJ databases">
        <title>The complete genome sequence of Nocardiopsis gilva YIM 90087.</title>
        <authorList>
            <person name="Yin M."/>
            <person name="Tang S."/>
        </authorList>
    </citation>
    <scope>NUCLEOTIDE SEQUENCE [LARGE SCALE GENOMIC DNA]</scope>
    <source>
        <strain evidence="3 4">YIM 90087</strain>
    </source>
</reference>
<protein>
    <submittedName>
        <fullName evidence="3">XRE family transcriptional regulator</fullName>
    </submittedName>
</protein>
<sequence length="120" mass="12955">MGGPSQESTTRDPADPRPHRGSGPYGESGVRPTRSSIMGTGLYEYLGVNPEDPRQQQAEEDAREHADLMDALISLREQGGLSQSDVADRMGTTQSVVSDLERIGGNPRISTIQRYARAVG</sequence>
<feature type="compositionally biased region" description="Basic and acidic residues" evidence="1">
    <location>
        <begin position="9"/>
        <end position="18"/>
    </location>
</feature>
<dbReference type="KEGG" id="ngv:CDO52_14620"/>
<feature type="domain" description="HTH cro/C1-type" evidence="2">
    <location>
        <begin position="72"/>
        <end position="118"/>
    </location>
</feature>
<evidence type="ECO:0000313" key="4">
    <source>
        <dbReference type="Proteomes" id="UP000215005"/>
    </source>
</evidence>
<evidence type="ECO:0000313" key="3">
    <source>
        <dbReference type="EMBL" id="ASU83854.1"/>
    </source>
</evidence>
<evidence type="ECO:0000259" key="2">
    <source>
        <dbReference type="PROSITE" id="PS50943"/>
    </source>
</evidence>
<dbReference type="Gene3D" id="1.10.260.40">
    <property type="entry name" value="lambda repressor-like DNA-binding domains"/>
    <property type="match status" value="1"/>
</dbReference>
<keyword evidence="4" id="KW-1185">Reference proteome</keyword>
<evidence type="ECO:0000256" key="1">
    <source>
        <dbReference type="SAM" id="MobiDB-lite"/>
    </source>
</evidence>
<dbReference type="Proteomes" id="UP000215005">
    <property type="component" value="Chromosome"/>
</dbReference>
<feature type="region of interest" description="Disordered" evidence="1">
    <location>
        <begin position="1"/>
        <end position="63"/>
    </location>
</feature>
<dbReference type="SUPFAM" id="SSF47413">
    <property type="entry name" value="lambda repressor-like DNA-binding domains"/>
    <property type="match status" value="1"/>
</dbReference>
<gene>
    <name evidence="3" type="ORF">CDO52_14620</name>
</gene>
<accession>A0A223S6W0</accession>
<name>A0A223S6W0_9ACTN</name>